<gene>
    <name evidence="2" type="ORF">VP1G_03212</name>
</gene>
<evidence type="ECO:0000313" key="3">
    <source>
        <dbReference type="Proteomes" id="UP000078576"/>
    </source>
</evidence>
<dbReference type="AlphaFoldDB" id="A0A194UW59"/>
<dbReference type="EMBL" id="KN714683">
    <property type="protein sequence ID" value="KUI55841.1"/>
    <property type="molecule type" value="Genomic_DNA"/>
</dbReference>
<accession>A0A194UW59</accession>
<feature type="compositionally biased region" description="Acidic residues" evidence="1">
    <location>
        <begin position="339"/>
        <end position="348"/>
    </location>
</feature>
<feature type="region of interest" description="Disordered" evidence="1">
    <location>
        <begin position="144"/>
        <end position="174"/>
    </location>
</feature>
<evidence type="ECO:0000313" key="2">
    <source>
        <dbReference type="EMBL" id="KUI55841.1"/>
    </source>
</evidence>
<protein>
    <submittedName>
        <fullName evidence="2">Uncharacterized protein</fullName>
    </submittedName>
</protein>
<feature type="compositionally biased region" description="Polar residues" evidence="1">
    <location>
        <begin position="1"/>
        <end position="33"/>
    </location>
</feature>
<proteinExistence type="predicted"/>
<dbReference type="Proteomes" id="UP000078576">
    <property type="component" value="Unassembled WGS sequence"/>
</dbReference>
<feature type="compositionally biased region" description="Basic and acidic residues" evidence="1">
    <location>
        <begin position="144"/>
        <end position="164"/>
    </location>
</feature>
<keyword evidence="3" id="KW-1185">Reference proteome</keyword>
<feature type="compositionally biased region" description="Basic and acidic residues" evidence="1">
    <location>
        <begin position="349"/>
        <end position="366"/>
    </location>
</feature>
<dbReference type="OrthoDB" id="10632969at2759"/>
<feature type="compositionally biased region" description="Polar residues" evidence="1">
    <location>
        <begin position="186"/>
        <end position="202"/>
    </location>
</feature>
<sequence length="375" mass="41384">MAASTTTARFRHGGTQNKALQSASPTPGSTMHKTLNHPKITKHTKKAALTDENMERLAEEVKKLAMTDQNEPNLAQQAIELAEEDQPEEMGQANTASIASVADTNDIIMTDTTTHNAVHRSRITVYKPKAARTSENARINRAAREEKKLADKAKDSANDAKDCEEMNQESPSIIQLTTNTEDITMADTPTSNAISNPSSSAVNIHHRGRAGTRRKMPFYLKARMPMVGMRYPEHGAVLEQRNLLGRCQADAQVGWALWSQNNTKDKNALQALITPIFDQAVLKIQCEGLGSAKEEGSPFQGERCYPKRDGREHPELVRAITRFLDAAGEAGTPWLMAYAEDEKDTEDVDNMKDVDNVDEQDVKHGDDTEENEGGC</sequence>
<feature type="region of interest" description="Disordered" evidence="1">
    <location>
        <begin position="339"/>
        <end position="375"/>
    </location>
</feature>
<reference evidence="3" key="1">
    <citation type="submission" date="2014-12" db="EMBL/GenBank/DDBJ databases">
        <title>Genome Sequence of Valsa Canker Pathogens Uncovers a Specific Adaption of Colonization on Woody Bark.</title>
        <authorList>
            <person name="Yin Z."/>
            <person name="Liu H."/>
            <person name="Gao X."/>
            <person name="Li Z."/>
            <person name="Song N."/>
            <person name="Ke X."/>
            <person name="Dai Q."/>
            <person name="Wu Y."/>
            <person name="Sun Y."/>
            <person name="Xu J.-R."/>
            <person name="Kang Z.K."/>
            <person name="Wang L."/>
            <person name="Huang L."/>
        </authorList>
    </citation>
    <scope>NUCLEOTIDE SEQUENCE [LARGE SCALE GENOMIC DNA]</scope>
    <source>
        <strain evidence="3">SXYL134</strain>
    </source>
</reference>
<evidence type="ECO:0000256" key="1">
    <source>
        <dbReference type="SAM" id="MobiDB-lite"/>
    </source>
</evidence>
<feature type="region of interest" description="Disordered" evidence="1">
    <location>
        <begin position="186"/>
        <end position="209"/>
    </location>
</feature>
<name>A0A194UW59_CYTMA</name>
<organism evidence="2 3">
    <name type="scientific">Cytospora mali</name>
    <name type="common">Apple Valsa canker fungus</name>
    <name type="synonym">Valsa mali</name>
    <dbReference type="NCBI Taxonomy" id="578113"/>
    <lineage>
        <taxon>Eukaryota</taxon>
        <taxon>Fungi</taxon>
        <taxon>Dikarya</taxon>
        <taxon>Ascomycota</taxon>
        <taxon>Pezizomycotina</taxon>
        <taxon>Sordariomycetes</taxon>
        <taxon>Sordariomycetidae</taxon>
        <taxon>Diaporthales</taxon>
        <taxon>Cytosporaceae</taxon>
        <taxon>Cytospora</taxon>
    </lineage>
</organism>
<feature type="region of interest" description="Disordered" evidence="1">
    <location>
        <begin position="1"/>
        <end position="46"/>
    </location>
</feature>
<feature type="compositionally biased region" description="Basic residues" evidence="1">
    <location>
        <begin position="34"/>
        <end position="46"/>
    </location>
</feature>